<evidence type="ECO:0000313" key="16">
    <source>
        <dbReference type="Proteomes" id="UP000274922"/>
    </source>
</evidence>
<organism evidence="14 16">
    <name type="scientific">Caulochytrium protostelioides</name>
    <dbReference type="NCBI Taxonomy" id="1555241"/>
    <lineage>
        <taxon>Eukaryota</taxon>
        <taxon>Fungi</taxon>
        <taxon>Fungi incertae sedis</taxon>
        <taxon>Chytridiomycota</taxon>
        <taxon>Chytridiomycota incertae sedis</taxon>
        <taxon>Chytridiomycetes</taxon>
        <taxon>Caulochytriales</taxon>
        <taxon>Caulochytriaceae</taxon>
        <taxon>Caulochytrium</taxon>
    </lineage>
</organism>
<evidence type="ECO:0000256" key="6">
    <source>
        <dbReference type="ARBA" id="ARBA00022692"/>
    </source>
</evidence>
<dbReference type="PANTHER" id="PTHR35329:SF2">
    <property type="entry name" value="CHITIN SYNTHASE EXPORT CHAPERONE"/>
    <property type="match status" value="1"/>
</dbReference>
<reference evidence="14" key="2">
    <citation type="submission" date="2018-04" db="EMBL/GenBank/DDBJ databases">
        <title>Leveraging single-cell genomics to expand the Fungal Tree of Life.</title>
        <authorList>
            <consortium name="DOE Joint Genome Institute"/>
            <person name="Ahrendt S.R."/>
            <person name="Quandt C.A."/>
            <person name="Ciobanu D."/>
            <person name="Clum A."/>
            <person name="Salamov A."/>
            <person name="Andreopoulos B."/>
            <person name="Cheng J.-F."/>
            <person name="Woyke T."/>
            <person name="Pelin A."/>
            <person name="Henrissat B."/>
            <person name="Benny G.L."/>
            <person name="Smith M.E."/>
            <person name="James T.Y."/>
            <person name="Grigoriev I.V."/>
        </authorList>
    </citation>
    <scope>NUCLEOTIDE SEQUENCE</scope>
    <source>
        <strain evidence="14">ATCC 52028</strain>
    </source>
</reference>
<feature type="transmembrane region" description="Helical" evidence="12">
    <location>
        <begin position="256"/>
        <end position="274"/>
    </location>
</feature>
<feature type="transmembrane region" description="Helical" evidence="12">
    <location>
        <begin position="224"/>
        <end position="241"/>
    </location>
</feature>
<evidence type="ECO:0000313" key="15">
    <source>
        <dbReference type="Proteomes" id="UP000268535"/>
    </source>
</evidence>
<dbReference type="Proteomes" id="UP000274922">
    <property type="component" value="Unassembled WGS sequence"/>
</dbReference>
<gene>
    <name evidence="13" type="ORF">CAUPRSCDRAFT_7080</name>
    <name evidence="14" type="ORF">CXG81DRAFT_9391</name>
</gene>
<dbReference type="InterPro" id="IPR022057">
    <property type="entry name" value="Chs7"/>
</dbReference>
<feature type="transmembrane region" description="Helical" evidence="12">
    <location>
        <begin position="150"/>
        <end position="174"/>
    </location>
</feature>
<reference evidence="15 16" key="1">
    <citation type="journal article" date="2018" name="Nat. Microbiol.">
        <title>Leveraging single-cell genomics to expand the fungal tree of life.</title>
        <authorList>
            <person name="Ahrendt S.R."/>
            <person name="Quandt C.A."/>
            <person name="Ciobanu D."/>
            <person name="Clum A."/>
            <person name="Salamov A."/>
            <person name="Andreopoulos B."/>
            <person name="Cheng J.F."/>
            <person name="Woyke T."/>
            <person name="Pelin A."/>
            <person name="Henrissat B."/>
            <person name="Reynolds N.K."/>
            <person name="Benny G.L."/>
            <person name="Smith M.E."/>
            <person name="James T.Y."/>
            <person name="Grigoriev I.V."/>
        </authorList>
    </citation>
    <scope>NUCLEOTIDE SEQUENCE [LARGE SCALE GENOMIC DNA]</scope>
    <source>
        <strain evidence="15 16">ATCC 52028</strain>
    </source>
</reference>
<dbReference type="GO" id="GO:0005789">
    <property type="term" value="C:endoplasmic reticulum membrane"/>
    <property type="evidence" value="ECO:0007669"/>
    <property type="project" value="UniProtKB-SubCell"/>
</dbReference>
<sequence length="351" mass="39031">MATQQSTAFAFGSFNSFCDQIAMSLCPLVGPNPAIEPTCYSRNIEISRTLIFEPATLVMHIIALIMTAIMIFHIRSKYTAVGRKEIVMFFYIYFVMTIIEFLTVGGIIPTASSVYPWFVAVQTSLTVTAFWCLFLNGFVPFQWTEDGTPLSLWSIRLTSLIMFVITYIVSIATFKNTAGLNSSNPVGLFVLFFVLPLVFTLIYLVLQIILVVNTLDDRWPLGDILLAAFFFTIAQIVNFAVSDKICRVAKHYVDGMFFGTICTLLAVMMVYKYWDSITKEDLEFSVGGKNNMWEIRDPLLSDDAMAAQAHAQAANKPADHRGSVMAHPAYGATGVAAPPMSQQPTQTAFRA</sequence>
<evidence type="ECO:0000256" key="7">
    <source>
        <dbReference type="ARBA" id="ARBA00022824"/>
    </source>
</evidence>
<accession>A0A4V1IVC5</accession>
<reference evidence="13" key="3">
    <citation type="submission" date="2018-08" db="EMBL/GenBank/DDBJ databases">
        <title>Leveraging single-cell genomics to expand the Fungal Tree of Life.</title>
        <authorList>
            <consortium name="DOE Joint Genome Institute"/>
            <person name="Ahrendt S.R."/>
            <person name="Quandt C.A."/>
            <person name="Ciobanu D."/>
            <person name="Clum A."/>
            <person name="Salamov A."/>
            <person name="Andreopoulos B."/>
            <person name="Cheng J.-F."/>
            <person name="Woyke T."/>
            <person name="Pelin A."/>
            <person name="Henrissat B."/>
            <person name="Reynolds N."/>
            <person name="Benny G.L."/>
            <person name="Smith M.E."/>
            <person name="James T.Y."/>
            <person name="Grigoriev I.V."/>
        </authorList>
    </citation>
    <scope>NUCLEOTIDE SEQUENCE</scope>
    <source>
        <strain evidence="13">ATCC 52028</strain>
    </source>
</reference>
<comment type="similarity">
    <text evidence="3">Belongs to the CHS7 family.</text>
</comment>
<protein>
    <recommendedName>
        <fullName evidence="4">Chitin synthase export chaperone</fullName>
    </recommendedName>
</protein>
<evidence type="ECO:0000313" key="13">
    <source>
        <dbReference type="EMBL" id="RKO97059.1"/>
    </source>
</evidence>
<evidence type="ECO:0000256" key="4">
    <source>
        <dbReference type="ARBA" id="ARBA00018354"/>
    </source>
</evidence>
<keyword evidence="16" id="KW-1185">Reference proteome</keyword>
<evidence type="ECO:0000256" key="10">
    <source>
        <dbReference type="ARBA" id="ARBA00023136"/>
    </source>
</evidence>
<feature type="transmembrane region" description="Helical" evidence="12">
    <location>
        <begin position="186"/>
        <end position="212"/>
    </location>
</feature>
<evidence type="ECO:0000256" key="9">
    <source>
        <dbReference type="ARBA" id="ARBA00022989"/>
    </source>
</evidence>
<keyword evidence="11" id="KW-0961">Cell wall biogenesis/degradation</keyword>
<evidence type="ECO:0000256" key="3">
    <source>
        <dbReference type="ARBA" id="ARBA00009274"/>
    </source>
</evidence>
<feature type="transmembrane region" description="Helical" evidence="12">
    <location>
        <begin position="57"/>
        <end position="74"/>
    </location>
</feature>
<dbReference type="GO" id="GO:0015031">
    <property type="term" value="P:protein transport"/>
    <property type="evidence" value="ECO:0007669"/>
    <property type="project" value="UniProtKB-KW"/>
</dbReference>
<dbReference type="OrthoDB" id="2189463at2759"/>
<keyword evidence="8" id="KW-0653">Protein transport</keyword>
<dbReference type="EMBL" id="ML014121">
    <property type="protein sequence ID" value="RKP03579.1"/>
    <property type="molecule type" value="Genomic_DNA"/>
</dbReference>
<keyword evidence="6 12" id="KW-0812">Transmembrane</keyword>
<dbReference type="PANTHER" id="PTHR35329">
    <property type="entry name" value="CHITIN SYNTHASE EXPORT CHAPERONE"/>
    <property type="match status" value="1"/>
</dbReference>
<keyword evidence="9 12" id="KW-1133">Transmembrane helix</keyword>
<keyword evidence="7" id="KW-0256">Endoplasmic reticulum</keyword>
<evidence type="ECO:0000313" key="14">
    <source>
        <dbReference type="EMBL" id="RKP03579.1"/>
    </source>
</evidence>
<dbReference type="GO" id="GO:0071555">
    <property type="term" value="P:cell wall organization"/>
    <property type="evidence" value="ECO:0007669"/>
    <property type="project" value="UniProtKB-KW"/>
</dbReference>
<evidence type="ECO:0000256" key="8">
    <source>
        <dbReference type="ARBA" id="ARBA00022927"/>
    </source>
</evidence>
<keyword evidence="10 12" id="KW-0472">Membrane</keyword>
<evidence type="ECO:0000256" key="5">
    <source>
        <dbReference type="ARBA" id="ARBA00022448"/>
    </source>
</evidence>
<dbReference type="Pfam" id="PF12271">
    <property type="entry name" value="Chs7"/>
    <property type="match status" value="1"/>
</dbReference>
<evidence type="ECO:0000256" key="11">
    <source>
        <dbReference type="ARBA" id="ARBA00023316"/>
    </source>
</evidence>
<evidence type="ECO:0000256" key="1">
    <source>
        <dbReference type="ARBA" id="ARBA00004127"/>
    </source>
</evidence>
<dbReference type="Proteomes" id="UP000268535">
    <property type="component" value="Unassembled WGS sequence"/>
</dbReference>
<evidence type="ECO:0000256" key="2">
    <source>
        <dbReference type="ARBA" id="ARBA00004586"/>
    </source>
</evidence>
<evidence type="ECO:0000256" key="12">
    <source>
        <dbReference type="SAM" id="Phobius"/>
    </source>
</evidence>
<proteinExistence type="inferred from homology"/>
<dbReference type="EMBL" id="ML009434">
    <property type="protein sequence ID" value="RKO97059.1"/>
    <property type="molecule type" value="Genomic_DNA"/>
</dbReference>
<dbReference type="GO" id="GO:0051082">
    <property type="term" value="F:unfolded protein binding"/>
    <property type="evidence" value="ECO:0007669"/>
    <property type="project" value="TreeGrafter"/>
</dbReference>
<dbReference type="STRING" id="1555241.A0A4V1IVC5"/>
<comment type="subcellular location">
    <subcellularLocation>
        <location evidence="1">Endomembrane system</location>
        <topology evidence="1">Multi-pass membrane protein</topology>
    </subcellularLocation>
    <subcellularLocation>
        <location evidence="2">Endoplasmic reticulum membrane</location>
    </subcellularLocation>
</comment>
<name>A0A4V1IVC5_9FUNG</name>
<feature type="transmembrane region" description="Helical" evidence="12">
    <location>
        <begin position="86"/>
        <end position="108"/>
    </location>
</feature>
<dbReference type="AlphaFoldDB" id="A0A4V1IVC5"/>
<feature type="transmembrane region" description="Helical" evidence="12">
    <location>
        <begin position="114"/>
        <end position="138"/>
    </location>
</feature>
<keyword evidence="5" id="KW-0813">Transport</keyword>
<dbReference type="GO" id="GO:0006457">
    <property type="term" value="P:protein folding"/>
    <property type="evidence" value="ECO:0007669"/>
    <property type="project" value="TreeGrafter"/>
</dbReference>